<evidence type="ECO:0000256" key="1">
    <source>
        <dbReference type="SAM" id="MobiDB-lite"/>
    </source>
</evidence>
<dbReference type="EMBL" id="FN297818">
    <property type="protein sequence ID" value="CAX65515.1"/>
    <property type="molecule type" value="Genomic_DNA"/>
</dbReference>
<feature type="transmembrane region" description="Helical" evidence="2">
    <location>
        <begin position="105"/>
        <end position="125"/>
    </location>
</feature>
<evidence type="ECO:0000256" key="2">
    <source>
        <dbReference type="SAM" id="Phobius"/>
    </source>
</evidence>
<feature type="region of interest" description="Disordered" evidence="1">
    <location>
        <begin position="609"/>
        <end position="629"/>
    </location>
</feature>
<sequence>MGRIADEGGMMILNKLTASLSPIVNGMLAVLAFVQQKQLVLALLAGLTMPFFASMKSDERQKAPLWKRLIIAFSLLCFLSGTLAPIVIGSFQWLYKTRLTSDNTVLVWSVRIAFTVTGIIFHIMLRRVFTPELDKIKKHLVKKTTLERELRTDVRTVKSLLPETLHYDPLDYIDLNKGIFTGMDRENEPMYLPLKDWQKQHADIIGTTGAGKGVATGILLYQSILAGEGVFVMDPKDDEWAPHLYRKACEDAGKPFALIDLRKQQYQLNLIEDITPDELEELFVAGFSLAEKGQESDFYRIDDRKAARMAAQFVSDNPSTTIRDVYNGDYVQGIAEKIKAFFGKIEELALLNAINSPEGFSLKKIFDEGGCCYVIGSMRNSKIITAQRMLLVRLYQLAERRERVTDVPRPIAIYLSELKYHLSRPALEGLGAARDKGVHIIMDHQSIADLKDCPADLKGDAVVGAVVENAKFKMVYRVMDPDTADWIARMSGTILVDDELRKAKTDNMLTETIDSERTIRQAERFFIDSNMILNLPDFVSFIFTTTTLPSASLISPIKVRKRRLKTFSVSPDIAAAAAPVKIALDFGDDDKPTALDVMASHPALFFDKSEVKPTKPKPDDEKDLSPLDF</sequence>
<organism evidence="4">
    <name type="scientific">Enterobacter hormaechei</name>
    <dbReference type="NCBI Taxonomy" id="158836"/>
    <lineage>
        <taxon>Bacteria</taxon>
        <taxon>Pseudomonadati</taxon>
        <taxon>Pseudomonadota</taxon>
        <taxon>Gammaproteobacteria</taxon>
        <taxon>Enterobacterales</taxon>
        <taxon>Enterobacteriaceae</taxon>
        <taxon>Enterobacter</taxon>
        <taxon>Enterobacter cloacae complex</taxon>
    </lineage>
</organism>
<dbReference type="Pfam" id="PF10412">
    <property type="entry name" value="TrwB_AAD_bind"/>
    <property type="match status" value="1"/>
</dbReference>
<gene>
    <name evidence="4" type="primary">mobB-like2</name>
</gene>
<dbReference type="SUPFAM" id="SSF52540">
    <property type="entry name" value="P-loop containing nucleoside triphosphate hydrolases"/>
    <property type="match status" value="1"/>
</dbReference>
<dbReference type="AlphaFoldDB" id="D3GMM8"/>
<dbReference type="Gene3D" id="3.40.50.300">
    <property type="entry name" value="P-loop containing nucleotide triphosphate hydrolases"/>
    <property type="match status" value="2"/>
</dbReference>
<feature type="domain" description="Type IV secretion system coupling protein TraD DNA-binding" evidence="3">
    <location>
        <begin position="427"/>
        <end position="552"/>
    </location>
</feature>
<name>D3GMM8_9ENTR</name>
<protein>
    <submittedName>
        <fullName evidence="4">Putative MobB-like protein</fullName>
    </submittedName>
</protein>
<feature type="transmembrane region" description="Helical" evidence="2">
    <location>
        <begin position="12"/>
        <end position="33"/>
    </location>
</feature>
<keyword evidence="2" id="KW-0812">Transmembrane</keyword>
<keyword evidence="2" id="KW-1133">Transmembrane helix</keyword>
<feature type="transmembrane region" description="Helical" evidence="2">
    <location>
        <begin position="69"/>
        <end position="93"/>
    </location>
</feature>
<evidence type="ECO:0000259" key="3">
    <source>
        <dbReference type="Pfam" id="PF10412"/>
    </source>
</evidence>
<keyword evidence="2" id="KW-0472">Membrane</keyword>
<feature type="transmembrane region" description="Helical" evidence="2">
    <location>
        <begin position="39"/>
        <end position="57"/>
    </location>
</feature>
<reference evidence="4" key="1">
    <citation type="journal article" date="2010" name="PLoS ONE">
        <title>Evolution in quantum leaps: multiple combinatorial transfers of HPI and other genetic modules in Enterobacteriaceae.</title>
        <authorList>
            <person name="Paauw A."/>
            <person name="Leverstein-van Hall M.A."/>
            <person name="Verhoef J."/>
            <person name="Fluit A.C."/>
        </authorList>
    </citation>
    <scope>NUCLEOTIDE SEQUENCE</scope>
    <source>
        <strain evidence="4">05-545</strain>
    </source>
</reference>
<dbReference type="InterPro" id="IPR027417">
    <property type="entry name" value="P-loop_NTPase"/>
</dbReference>
<evidence type="ECO:0000313" key="4">
    <source>
        <dbReference type="EMBL" id="CAX65515.1"/>
    </source>
</evidence>
<dbReference type="InterPro" id="IPR019476">
    <property type="entry name" value="T4SS_TraD_DNA-bd"/>
</dbReference>
<accession>D3GMM8</accession>
<proteinExistence type="predicted"/>
<dbReference type="InterPro" id="IPR016387">
    <property type="entry name" value="Mobilization_MobA"/>
</dbReference>
<dbReference type="PIRSF" id="PIRSF003273">
    <property type="entry name" value="Mobilization_MobA"/>
    <property type="match status" value="1"/>
</dbReference>